<reference evidence="2" key="2">
    <citation type="submission" date="2024-06" db="EMBL/GenBank/DDBJ databases">
        <authorList>
            <person name="Plum-Jensen L.E."/>
            <person name="Schramm A."/>
            <person name="Marshall I.P.G."/>
        </authorList>
    </citation>
    <scope>NUCLEOTIDE SEQUENCE</scope>
    <source>
        <strain evidence="2">Rat1</strain>
    </source>
</reference>
<protein>
    <submittedName>
        <fullName evidence="2">Phosphotransferase</fullName>
    </submittedName>
</protein>
<evidence type="ECO:0000259" key="1">
    <source>
        <dbReference type="Pfam" id="PF01636"/>
    </source>
</evidence>
<dbReference type="SUPFAM" id="SSF56112">
    <property type="entry name" value="Protein kinase-like (PK-like)"/>
    <property type="match status" value="1"/>
</dbReference>
<dbReference type="Pfam" id="PF01636">
    <property type="entry name" value="APH"/>
    <property type="match status" value="1"/>
</dbReference>
<accession>A0AAU8LRC6</accession>
<dbReference type="EMBL" id="CP159373">
    <property type="protein sequence ID" value="XCN71473.1"/>
    <property type="molecule type" value="Genomic_DNA"/>
</dbReference>
<dbReference type="KEGG" id="eaj:Q3M24_14250"/>
<gene>
    <name evidence="2" type="ORF">Q3M24_14250</name>
</gene>
<name>A0AAU8LRC6_9BACT</name>
<organism evidence="2">
    <name type="scientific">Candidatus Electrothrix aestuarii</name>
    <dbReference type="NCBI Taxonomy" id="3062594"/>
    <lineage>
        <taxon>Bacteria</taxon>
        <taxon>Pseudomonadati</taxon>
        <taxon>Thermodesulfobacteriota</taxon>
        <taxon>Desulfobulbia</taxon>
        <taxon>Desulfobulbales</taxon>
        <taxon>Desulfobulbaceae</taxon>
        <taxon>Candidatus Electrothrix</taxon>
    </lineage>
</organism>
<proteinExistence type="predicted"/>
<dbReference type="AlphaFoldDB" id="A0AAU8LRC6"/>
<reference evidence="2" key="1">
    <citation type="journal article" date="2024" name="Syst. Appl. Microbiol.">
        <title>First single-strain enrichments of Electrothrix cable bacteria, description of E. aestuarii sp. nov. and E. rattekaaiensis sp. nov., and proposal of a cable bacteria taxonomy following the rules of the SeqCode.</title>
        <authorList>
            <person name="Plum-Jensen L.E."/>
            <person name="Schramm A."/>
            <person name="Marshall I.P.G."/>
        </authorList>
    </citation>
    <scope>NUCLEOTIDE SEQUENCE</scope>
    <source>
        <strain evidence="2">Rat1</strain>
    </source>
</reference>
<sequence length="366" mass="42491">MFLTATNIVHYLLAKGLVTTESVVDGDFIVSEAGRRNRNFMITRNQSPGIFVKQIKNFEPETIATIQQEGSCYRFINSSPLYEPIKRLMPPFIDYDDTRYILTLELLPGSENLNEYHNRLESFPDSIGRMIGEGIGTYHSDVGRMFSNTPNQTLFPKKAPWILSFHQSNGAMFQQLSQGNSKLLELLHQYPEFQSKLDELRNEWQYDSLIHGDIKWDNFIVFNNEDEKPEFRIIDWELVDFGDSCWDVGGVFQAYLFYWILSMPFENEDTISRSYQKAKFKIEEMHPSIKAFWDSYTKSCRMNNVEKLRTLSRSIRFGAARMVQTAFEYLFYSQGLNNRTLALLQVSFNILKSPEKAASALLGLKL</sequence>
<feature type="domain" description="Aminoglycoside phosphotransferase" evidence="1">
    <location>
        <begin position="33"/>
        <end position="252"/>
    </location>
</feature>
<dbReference type="InterPro" id="IPR002575">
    <property type="entry name" value="Aminoglycoside_PTrfase"/>
</dbReference>
<dbReference type="Gene3D" id="3.90.1200.10">
    <property type="match status" value="1"/>
</dbReference>
<evidence type="ECO:0000313" key="2">
    <source>
        <dbReference type="EMBL" id="XCN71473.1"/>
    </source>
</evidence>
<dbReference type="InterPro" id="IPR011009">
    <property type="entry name" value="Kinase-like_dom_sf"/>
</dbReference>